<gene>
    <name evidence="1" type="ORF">D7I43_21265</name>
</gene>
<dbReference type="Proteomes" id="UP000285744">
    <property type="component" value="Unassembled WGS sequence"/>
</dbReference>
<proteinExistence type="predicted"/>
<protein>
    <submittedName>
        <fullName evidence="1">Uncharacterized protein</fullName>
    </submittedName>
</protein>
<dbReference type="EMBL" id="RAQQ01000016">
    <property type="protein sequence ID" value="RKF25299.1"/>
    <property type="molecule type" value="Genomic_DNA"/>
</dbReference>
<evidence type="ECO:0000313" key="2">
    <source>
        <dbReference type="Proteomes" id="UP000285744"/>
    </source>
</evidence>
<sequence>MAIDRLAQSESGAAGLASCRGECGGPRPCRVWGAGLGVWGAGLGVWGAGRWRACGVGCGACRRECGGLWCDCGGLVDLS</sequence>
<organism evidence="1 2">
    <name type="scientific">Micromonospora globbae</name>
    <dbReference type="NCBI Taxonomy" id="1894969"/>
    <lineage>
        <taxon>Bacteria</taxon>
        <taxon>Bacillati</taxon>
        <taxon>Actinomycetota</taxon>
        <taxon>Actinomycetes</taxon>
        <taxon>Micromonosporales</taxon>
        <taxon>Micromonosporaceae</taxon>
        <taxon>Micromonospora</taxon>
    </lineage>
</organism>
<comment type="caution">
    <text evidence="1">The sequence shown here is derived from an EMBL/GenBank/DDBJ whole genome shotgun (WGS) entry which is preliminary data.</text>
</comment>
<reference evidence="1 2" key="1">
    <citation type="journal article" date="2018" name="Int. J. Syst. Evol. Microbiol.">
        <title>Micromonospora globbae sp. nov., an endophytic actinomycete isolated from roots of Globba winitii C. H. Wright.</title>
        <authorList>
            <person name="Kuncharoen N."/>
            <person name="Pittayakhajonwut P."/>
            <person name="Tanasupawat S."/>
        </authorList>
    </citation>
    <scope>NUCLEOTIDE SEQUENCE [LARGE SCALE GENOMIC DNA]</scope>
    <source>
        <strain evidence="1 2">WPS1-2</strain>
    </source>
</reference>
<evidence type="ECO:0000313" key="1">
    <source>
        <dbReference type="EMBL" id="RKF25299.1"/>
    </source>
</evidence>
<name>A0A420EX59_9ACTN</name>
<dbReference type="AlphaFoldDB" id="A0A420EX59"/>
<accession>A0A420EX59</accession>